<comment type="caution">
    <text evidence="2">The sequence shown here is derived from an EMBL/GenBank/DDBJ whole genome shotgun (WGS) entry which is preliminary data.</text>
</comment>
<keyword evidence="1" id="KW-0812">Transmembrane</keyword>
<protein>
    <submittedName>
        <fullName evidence="2">Uncharacterized protein</fullName>
    </submittedName>
</protein>
<keyword evidence="1" id="KW-0472">Membrane</keyword>
<evidence type="ECO:0000313" key="3">
    <source>
        <dbReference type="Proteomes" id="UP000005326"/>
    </source>
</evidence>
<accession>B0MQM4</accession>
<organism evidence="2 3">
    <name type="scientific">[Eubacterium] siraeum DSM 15702</name>
    <dbReference type="NCBI Taxonomy" id="428128"/>
    <lineage>
        <taxon>Bacteria</taxon>
        <taxon>Bacillati</taxon>
        <taxon>Bacillota</taxon>
        <taxon>Clostridia</taxon>
        <taxon>Eubacteriales</taxon>
        <taxon>Oscillospiraceae</taxon>
        <taxon>Oscillospiraceae incertae sedis</taxon>
    </lineage>
</organism>
<keyword evidence="3" id="KW-1185">Reference proteome</keyword>
<keyword evidence="1" id="KW-1133">Transmembrane helix</keyword>
<reference evidence="2" key="2">
    <citation type="submission" date="2014-06" db="EMBL/GenBank/DDBJ databases">
        <title>Draft genome sequence of Eubacterium siraeum (DSM 15702).</title>
        <authorList>
            <person name="Sudarsanam P."/>
            <person name="Ley R."/>
            <person name="Guruge J."/>
            <person name="Turnbaugh P.J."/>
            <person name="Mahowald M."/>
            <person name="Liep D."/>
            <person name="Gordon J."/>
        </authorList>
    </citation>
    <scope>NUCLEOTIDE SEQUENCE</scope>
    <source>
        <strain evidence="2">DSM 15702</strain>
    </source>
</reference>
<feature type="transmembrane region" description="Helical" evidence="1">
    <location>
        <begin position="12"/>
        <end position="39"/>
    </location>
</feature>
<reference evidence="2" key="1">
    <citation type="submission" date="2007-10" db="EMBL/GenBank/DDBJ databases">
        <authorList>
            <person name="Fulton L."/>
            <person name="Clifton S."/>
            <person name="Fulton B."/>
            <person name="Xu J."/>
            <person name="Minx P."/>
            <person name="Pepin K.H."/>
            <person name="Johnson M."/>
            <person name="Thiruvilangam P."/>
            <person name="Bhonagiri V."/>
            <person name="Nash W.E."/>
            <person name="Mardis E.R."/>
            <person name="Wilson R.K."/>
        </authorList>
    </citation>
    <scope>NUCLEOTIDE SEQUENCE [LARGE SCALE GENOMIC DNA]</scope>
    <source>
        <strain evidence="2">DSM 15702</strain>
    </source>
</reference>
<evidence type="ECO:0000256" key="1">
    <source>
        <dbReference type="SAM" id="Phobius"/>
    </source>
</evidence>
<dbReference type="Proteomes" id="UP000005326">
    <property type="component" value="Unassembled WGS sequence"/>
</dbReference>
<gene>
    <name evidence="2" type="ORF">EUBSIR_02141</name>
</gene>
<evidence type="ECO:0000313" key="2">
    <source>
        <dbReference type="EMBL" id="EDR99999.1"/>
    </source>
</evidence>
<dbReference type="EMBL" id="ABCA03000052">
    <property type="protein sequence ID" value="EDR99999.1"/>
    <property type="molecule type" value="Genomic_DNA"/>
</dbReference>
<dbReference type="AlphaFoldDB" id="B0MQM4"/>
<name>B0MQM4_9FIRM</name>
<sequence>MVFVQFNYTKVGWLFLYIFSDKIIFCVLQIRFFSTFAAFCSGLQRMDSGGGRCYDNARCESVIVIMKEEMFYSHKENLKIIQFIRQYFLSYNILMKGLAKKQIYINF</sequence>
<proteinExistence type="predicted"/>